<evidence type="ECO:0000313" key="5">
    <source>
        <dbReference type="EMBL" id="OMP83848.1"/>
    </source>
</evidence>
<dbReference type="GO" id="GO:0022857">
    <property type="term" value="F:transmembrane transporter activity"/>
    <property type="evidence" value="ECO:0007669"/>
    <property type="project" value="InterPro"/>
</dbReference>
<dbReference type="Gene3D" id="1.20.1250.20">
    <property type="entry name" value="MFS general substrate transporter like domains"/>
    <property type="match status" value="2"/>
</dbReference>
<feature type="compositionally biased region" description="Pro residues" evidence="2">
    <location>
        <begin position="290"/>
        <end position="304"/>
    </location>
</feature>
<dbReference type="Proteomes" id="UP000190776">
    <property type="component" value="Unassembled WGS sequence"/>
</dbReference>
<dbReference type="PANTHER" id="PTHR23520:SF5">
    <property type="entry name" value="TRANSPORTER, PUTATIVE (AFU_ORTHOLOGUE AFUA_3G04000)-RELATED"/>
    <property type="match status" value="1"/>
</dbReference>
<evidence type="ECO:0000256" key="3">
    <source>
        <dbReference type="SAM" id="Phobius"/>
    </source>
</evidence>
<evidence type="ECO:0000256" key="1">
    <source>
        <dbReference type="ARBA" id="ARBA00004141"/>
    </source>
</evidence>
<evidence type="ECO:0000259" key="4">
    <source>
        <dbReference type="PROSITE" id="PS50850"/>
    </source>
</evidence>
<dbReference type="InterPro" id="IPR036259">
    <property type="entry name" value="MFS_trans_sf"/>
</dbReference>
<dbReference type="InterPro" id="IPR020846">
    <property type="entry name" value="MFS_dom"/>
</dbReference>
<accession>A0A1S8B8Z9</accession>
<dbReference type="OrthoDB" id="10027823at2759"/>
<comment type="caution">
    <text evidence="5">The sequence shown here is derived from an EMBL/GenBank/DDBJ whole genome shotgun (WGS) entry which is preliminary data.</text>
</comment>
<feature type="transmembrane region" description="Helical" evidence="3">
    <location>
        <begin position="93"/>
        <end position="123"/>
    </location>
</feature>
<evidence type="ECO:0000313" key="6">
    <source>
        <dbReference type="Proteomes" id="UP000190776"/>
    </source>
</evidence>
<organism evidence="5 6">
    <name type="scientific">Diplodia seriata</name>
    <dbReference type="NCBI Taxonomy" id="420778"/>
    <lineage>
        <taxon>Eukaryota</taxon>
        <taxon>Fungi</taxon>
        <taxon>Dikarya</taxon>
        <taxon>Ascomycota</taxon>
        <taxon>Pezizomycotina</taxon>
        <taxon>Dothideomycetes</taxon>
        <taxon>Dothideomycetes incertae sedis</taxon>
        <taxon>Botryosphaeriales</taxon>
        <taxon>Botryosphaeriaceae</taxon>
        <taxon>Diplodia</taxon>
    </lineage>
</organism>
<feature type="transmembrane region" description="Helical" evidence="3">
    <location>
        <begin position="356"/>
        <end position="378"/>
    </location>
</feature>
<feature type="region of interest" description="Disordered" evidence="2">
    <location>
        <begin position="521"/>
        <end position="543"/>
    </location>
</feature>
<keyword evidence="3" id="KW-0472">Membrane</keyword>
<feature type="compositionally biased region" description="Basic and acidic residues" evidence="2">
    <location>
        <begin position="534"/>
        <end position="543"/>
    </location>
</feature>
<proteinExistence type="predicted"/>
<feature type="region of interest" description="Disordered" evidence="2">
    <location>
        <begin position="239"/>
        <end position="308"/>
    </location>
</feature>
<dbReference type="Pfam" id="PF07690">
    <property type="entry name" value="MFS_1"/>
    <property type="match status" value="2"/>
</dbReference>
<gene>
    <name evidence="5" type="ORF">BK809_0005229</name>
</gene>
<feature type="domain" description="Major facilitator superfamily (MFS) profile" evidence="4">
    <location>
        <begin position="24"/>
        <end position="498"/>
    </location>
</feature>
<dbReference type="EMBL" id="MSZU01000111">
    <property type="protein sequence ID" value="OMP83848.1"/>
    <property type="molecule type" value="Genomic_DNA"/>
</dbReference>
<feature type="compositionally biased region" description="Acidic residues" evidence="2">
    <location>
        <begin position="521"/>
        <end position="532"/>
    </location>
</feature>
<evidence type="ECO:0000256" key="2">
    <source>
        <dbReference type="SAM" id="MobiDB-lite"/>
    </source>
</evidence>
<dbReference type="GO" id="GO:0000329">
    <property type="term" value="C:fungal-type vacuole membrane"/>
    <property type="evidence" value="ECO:0007669"/>
    <property type="project" value="TreeGrafter"/>
</dbReference>
<feature type="transmembrane region" description="Helical" evidence="3">
    <location>
        <begin position="390"/>
        <end position="416"/>
    </location>
</feature>
<dbReference type="STRING" id="420778.A0A1S8B8Z9"/>
<dbReference type="InterPro" id="IPR011701">
    <property type="entry name" value="MFS"/>
</dbReference>
<protein>
    <submittedName>
        <fullName evidence="5">Putative membrane protein</fullName>
    </submittedName>
</protein>
<keyword evidence="3" id="KW-1133">Transmembrane helix</keyword>
<feature type="transmembrane region" description="Helical" evidence="3">
    <location>
        <begin position="33"/>
        <end position="54"/>
    </location>
</feature>
<dbReference type="PROSITE" id="PS50850">
    <property type="entry name" value="MFS"/>
    <property type="match status" value="1"/>
</dbReference>
<feature type="transmembrane region" description="Helical" evidence="3">
    <location>
        <begin position="322"/>
        <end position="344"/>
    </location>
</feature>
<keyword evidence="3" id="KW-0812">Transmembrane</keyword>
<feature type="transmembrane region" description="Helical" evidence="3">
    <location>
        <begin position="472"/>
        <end position="495"/>
    </location>
</feature>
<dbReference type="PANTHER" id="PTHR23520">
    <property type="entry name" value="TRANSPORTER, PUTATIVE (AFU_ORTHOLOGUE AFUA_3G04000)-RELATED"/>
    <property type="match status" value="1"/>
</dbReference>
<feature type="transmembrane region" description="Helical" evidence="3">
    <location>
        <begin position="60"/>
        <end position="81"/>
    </location>
</feature>
<name>A0A1S8B8Z9_9PEZI</name>
<feature type="transmembrane region" description="Helical" evidence="3">
    <location>
        <begin position="155"/>
        <end position="177"/>
    </location>
</feature>
<dbReference type="AlphaFoldDB" id="A0A1S8B8Z9"/>
<comment type="subcellular location">
    <subcellularLocation>
        <location evidence="1">Membrane</location>
        <topology evidence="1">Multi-pass membrane protein</topology>
    </subcellularLocation>
</comment>
<dbReference type="SUPFAM" id="SSF103473">
    <property type="entry name" value="MFS general substrate transporter"/>
    <property type="match status" value="1"/>
</dbReference>
<sequence length="543" mass="57094">MAPPVLRKIAAELGLPTIVHAPRDLHLIFLTRFLRMAGYGGIALVLALFFAALSVSDERIGLFMTLTLLGDVALSLFLTLVADSLGRRRVLQLGCAGMVVAGAVFGLASGYWVLLAAAVVGVISVSGNEIGPFRAVEESALAGLVPGSAARSEVFAWYVVVGTLGSAVGLLGAGWVVEACKRREGWVELDAFRVVFWGYGAVGAVKAGLTMLLSERCEVDGYAAAAAAPAAGAGRGEYRAVGSGDGGPGGRKDTAAEDAEESERDVFLTPSRSSEEGAANDDDDDTNERPLPPTPPQPAPPPKPKMGFAQLSTPTRWMLLKLCALFCVDSLASGMVPYSLINFYLDRKFGLPKSTLGAIVAATWVTSSVGNVFAAAIAKRIGLVRTMVFTHLPSAVFLALIPAPNVVWLTAVLLVARGTLASMDQAPRSAFLSMVVRPEERTAVMGIVNVVKTLSQSGGPSVTGLLAGGNRFWIAFVVAGAMKAAYDCGLLTLFVKVEKKAEGAIKLDQRETRDLVDEFELDTDDEAFDSGDDTPGKRRDSAA</sequence>
<reference evidence="5" key="1">
    <citation type="submission" date="2017-01" db="EMBL/GenBank/DDBJ databases">
        <title>Draft genome sequence of Diplodia seriata F98.1, a fungal species involved in grapevine trunk diseases.</title>
        <authorList>
            <person name="Robert-Siegwald G."/>
            <person name="Vallet J."/>
            <person name="Abou-Mansour E."/>
            <person name="Xu J."/>
            <person name="Rey P."/>
            <person name="Bertsch C."/>
            <person name="Rego C."/>
            <person name="Larignon P."/>
            <person name="Fontaine F."/>
            <person name="Lebrun M.-H."/>
        </authorList>
    </citation>
    <scope>NUCLEOTIDE SEQUENCE [LARGE SCALE GENOMIC DNA]</scope>
    <source>
        <strain evidence="5">F98.1</strain>
    </source>
</reference>